<dbReference type="Gene3D" id="2.60.40.60">
    <property type="entry name" value="Cadherins"/>
    <property type="match status" value="21"/>
</dbReference>
<evidence type="ECO:0000313" key="17">
    <source>
        <dbReference type="EMBL" id="ELT92388.1"/>
    </source>
</evidence>
<dbReference type="FunFam" id="2.60.40.60:FF:000092">
    <property type="entry name" value="Protocadherin 8"/>
    <property type="match status" value="1"/>
</dbReference>
<keyword evidence="2" id="KW-1003">Cell membrane</keyword>
<keyword evidence="4" id="KW-0812">Transmembrane</keyword>
<evidence type="ECO:0000256" key="14">
    <source>
        <dbReference type="PROSITE-ProRule" id="PRU00043"/>
    </source>
</evidence>
<feature type="domain" description="Cadherin" evidence="16">
    <location>
        <begin position="1000"/>
        <end position="1153"/>
    </location>
</feature>
<evidence type="ECO:0000256" key="10">
    <source>
        <dbReference type="ARBA" id="ARBA00022989"/>
    </source>
</evidence>
<evidence type="ECO:0000256" key="3">
    <source>
        <dbReference type="ARBA" id="ARBA00022536"/>
    </source>
</evidence>
<dbReference type="GO" id="GO:0005509">
    <property type="term" value="F:calcium ion binding"/>
    <property type="evidence" value="ECO:0007669"/>
    <property type="project" value="UniProtKB-UniRule"/>
</dbReference>
<feature type="domain" description="Cadherin" evidence="16">
    <location>
        <begin position="1366"/>
        <end position="1471"/>
    </location>
</feature>
<dbReference type="FunFam" id="2.60.40.60:FF:000123">
    <property type="entry name" value="Protocadherin beta 4"/>
    <property type="match status" value="1"/>
</dbReference>
<dbReference type="PANTHER" id="PTHR24026:SF126">
    <property type="entry name" value="PROTOCADHERIN FAT 4"/>
    <property type="match status" value="1"/>
</dbReference>
<dbReference type="PROSITE" id="PS50268">
    <property type="entry name" value="CADHERIN_2"/>
    <property type="match status" value="20"/>
</dbReference>
<dbReference type="SUPFAM" id="SSF49313">
    <property type="entry name" value="Cadherin-like"/>
    <property type="match status" value="21"/>
</dbReference>
<dbReference type="OrthoDB" id="6252479at2759"/>
<feature type="domain" description="Cadherin" evidence="16">
    <location>
        <begin position="346"/>
        <end position="451"/>
    </location>
</feature>
<evidence type="ECO:0000256" key="4">
    <source>
        <dbReference type="ARBA" id="ARBA00022692"/>
    </source>
</evidence>
<dbReference type="FunFam" id="2.60.40.60:FF:000039">
    <property type="entry name" value="FAT atypical cadherin 3"/>
    <property type="match status" value="1"/>
</dbReference>
<protein>
    <recommendedName>
        <fullName evidence="16">Cadherin domain-containing protein</fullName>
    </recommendedName>
</protein>
<dbReference type="SMART" id="SM00112">
    <property type="entry name" value="CA"/>
    <property type="match status" value="20"/>
</dbReference>
<feature type="domain" description="Cadherin" evidence="16">
    <location>
        <begin position="680"/>
        <end position="790"/>
    </location>
</feature>
<gene>
    <name evidence="17" type="ORF">CAPTEDRAFT_192718</name>
</gene>
<evidence type="ECO:0000256" key="1">
    <source>
        <dbReference type="ARBA" id="ARBA00004251"/>
    </source>
</evidence>
<evidence type="ECO:0000256" key="15">
    <source>
        <dbReference type="SAM" id="SignalP"/>
    </source>
</evidence>
<evidence type="ECO:0000256" key="9">
    <source>
        <dbReference type="ARBA" id="ARBA00022889"/>
    </source>
</evidence>
<feature type="domain" description="Cadherin" evidence="16">
    <location>
        <begin position="27"/>
        <end position="125"/>
    </location>
</feature>
<dbReference type="PANTHER" id="PTHR24026">
    <property type="entry name" value="FAT ATYPICAL CADHERIN-RELATED"/>
    <property type="match status" value="1"/>
</dbReference>
<sequence length="2159" mass="230313">MDFKRKLQILWVFIGHLVCCTHALSFDSPTYTGSIDEDLAIGTVLTTDVPISVTGAVGPLSYSLTGTTSFTVDPQTGIIRTAVILDFETATSHGPFTLTVDDGSASASADVTVLVTDTNLHSPECQPQIYVASVAENSLAATSIASLTCTDADMDSLSYMLTSGDDAIPKFVIPSASVGHVETSVVPLDYETKKSYHLEVSVSDGEHTIVADIYVHVDSVNEHDPSWSAWTPAYIGPTAAYTIQEDASIGSTLVTIAATDEDSPASGDGIVSYSIIAANPVSGLSTFQVDAASGKVRTIAALDVDGATGVPQYDLTVRASDQSGKSVSRSLMVSVTDINDNNPRFTASQYSGQKTEHAVVGSSIVQVTVSDIDATGNSVTLSVTSGDPDSLFRLNGDVLEVNKDIDLDYPTLNPPVYTLNIEAVDSGLPPRSATSSVTVIISPTNDHSPHVESITPSDSITISESAPIDYELCTVKGTDYDYGVDGDIEYSISGGDTYHNFYLEPLSGKLHLKSRLDFEQLVQNPMIIEVTLRDEAFIANSASTSVTITITDENDNAPSCVPSAYFLSLDEDVAIGFEVVKTLGVYVYGTINHTQVQQISCTDADSSSVLTYTIISGNTGNDFDIDNSGKVTTLNVLDCDGSNPTLQYDIAVSVDDGVHLSIVNLLISVEPVNEHPPMFSTSTTTFTKAEDLSVGSFIGILTATDADSHPHSVIEYQLNGVVEYPSGAPGITSTFTVESTTGKLYLSKHLDYERVSSYDVVIVAKDDGGLTGTGTVTVSVVDVNDNKPECLRSAFTVTIPENDASVPKTIATLSCSDADLSPTHSEISYSFIQSPGSNNFAVDPDNGIVYAITQLDYESTTRYEVIVEATDSVAIFSATILVFVEPVNEGTPMFSGPYSVSIPENTPLETFLAQITASDIDDPDHPHGQLFYSIISGNPGAIFQIDQDTGNIKTMGELDREVQEQYDLVIQAIEACGENSATTELIVSITDVNDNTPVCLPNDINLAIDEDVVIPHTIIDITCNDADQSSTLQYTIVSGDSSTFSLDGTRLKVVKSFDWDLGTRIYDIEIDVSDGLHASIVTIKITVNPINEYAPMMTGNVDQHSGIITLVSGLDYETKKDYLIHVAITDSEFTATATISITISDTNDNPPKFSQSIYEVELPEDTQIGKVIGMFAAHDLDDPATDANGAVTHSITDGDAKNQFIIKPTTGEISTAGMLNFEDTKEIVLTIQATDRGGVLGSLSSSSSVVIKVTNINEFPPVFSQPTYSVMLREDEATGSTVFQVTASDEDAGVDGDFSFQMGYHTKFLLDRSTGMISLRNGLDFEAEKHYSLNITAIDRGDPSLSGWCMVEIDVLDVNDNSPECLASAFTKSVREDTPTGSTIQQLLCTDADSGNAAIVVFNIDSVNGLPSSGMFKIDSSGLLTTAMPLDYESESEYIVNILVDDMEGSTPVVVVISIQVTDVNEFAPIFINTVNSVSIDENKVLGSIIATVEATDQDLNDAIRYSLETPNPLIAINSETGEIVLLTELDYEKLTDFEITVVATDSGIVDAQKSTSQALTIFISDINDNSPIFLSSIYTAIVSEDVDPGEVIMSVSAHDEDSGSYGSVQYSIVAGNDDNVFRIDKDPSTGEGNIFVTDAIALDYETSSKHQLVIQAKDGGGLTSEASVVVVVNPVNEFPPQFSPGPLYTFDVNENATLGSEVGTILAIDHDAGEDGNVLYNMESFPSPFHIDSELGVLVLHSNLDAETEGFYDVLIVARDRAVNPLSATGTVRVNIINVNDNPPRCSPNVMTFEMVENSPPGAYLTKLNCSDVDDAAPASSAFTFNIVNSVDLSVDSALGIIEVANSADLDFEVEPTREIHVVVSDNGSPPLSSTATFIVTLTGFNEHQPLFSATSYQATIEENSLAGTEVFAVTATDEDSGPDGEVLYSITTGNEDQVFSVDPVTGQVVVIGLLDREQIGSYALTLAAIDKGQNPGQLSSTTLIDITILDVNDCAPFCANPQQISVLENTNPGTEVYQVSCIDNDDGDNGLVQFDIMAGNDGATFSIDAHSGVINVIKSNLLDAELRERFTLEIIARDQGNPSLSSSIVLFVNIIDINDEAPEFIPAASYSVYILESASLGSSILNISTIDKDSGLNGVVTYTLKDGNADDIFRINS</sequence>
<dbReference type="Proteomes" id="UP000014760">
    <property type="component" value="Unassembled WGS sequence"/>
</dbReference>
<feature type="domain" description="Cadherin" evidence="16">
    <location>
        <begin position="1264"/>
        <end position="1365"/>
    </location>
</feature>
<evidence type="ECO:0000313" key="18">
    <source>
        <dbReference type="EnsemblMetazoa" id="CapteP192718"/>
    </source>
</evidence>
<feature type="signal peptide" evidence="15">
    <location>
        <begin position="1"/>
        <end position="23"/>
    </location>
</feature>
<comment type="subcellular location">
    <subcellularLocation>
        <location evidence="1">Cell membrane</location>
        <topology evidence="1">Single-pass type I membrane protein</topology>
    </subcellularLocation>
</comment>
<dbReference type="EnsemblMetazoa" id="CapteT192718">
    <property type="protein sequence ID" value="CapteP192718"/>
    <property type="gene ID" value="CapteG192718"/>
</dbReference>
<keyword evidence="8 14" id="KW-0106">Calcium</keyword>
<dbReference type="EMBL" id="AMQN01013351">
    <property type="status" value="NOT_ANNOTATED_CDS"/>
    <property type="molecule type" value="Genomic_DNA"/>
</dbReference>
<organism evidence="17">
    <name type="scientific">Capitella teleta</name>
    <name type="common">Polychaete worm</name>
    <dbReference type="NCBI Taxonomy" id="283909"/>
    <lineage>
        <taxon>Eukaryota</taxon>
        <taxon>Metazoa</taxon>
        <taxon>Spiralia</taxon>
        <taxon>Lophotrochozoa</taxon>
        <taxon>Annelida</taxon>
        <taxon>Polychaeta</taxon>
        <taxon>Sedentaria</taxon>
        <taxon>Scolecida</taxon>
        <taxon>Capitellidae</taxon>
        <taxon>Capitella</taxon>
    </lineage>
</organism>
<feature type="domain" description="Cadherin" evidence="16">
    <location>
        <begin position="1575"/>
        <end position="1683"/>
    </location>
</feature>
<dbReference type="InterPro" id="IPR002126">
    <property type="entry name" value="Cadherin-like_dom"/>
</dbReference>
<dbReference type="InterPro" id="IPR020894">
    <property type="entry name" value="Cadherin_CS"/>
</dbReference>
<evidence type="ECO:0000256" key="13">
    <source>
        <dbReference type="ARBA" id="ARBA00023180"/>
    </source>
</evidence>
<dbReference type="InterPro" id="IPR015919">
    <property type="entry name" value="Cadherin-like_sf"/>
</dbReference>
<reference evidence="19" key="1">
    <citation type="submission" date="2012-12" db="EMBL/GenBank/DDBJ databases">
        <authorList>
            <person name="Hellsten U."/>
            <person name="Grimwood J."/>
            <person name="Chapman J.A."/>
            <person name="Shapiro H."/>
            <person name="Aerts A."/>
            <person name="Otillar R.P."/>
            <person name="Terry A.Y."/>
            <person name="Boore J.L."/>
            <person name="Simakov O."/>
            <person name="Marletaz F."/>
            <person name="Cho S.-J."/>
            <person name="Edsinger-Gonzales E."/>
            <person name="Havlak P."/>
            <person name="Kuo D.-H."/>
            <person name="Larsson T."/>
            <person name="Lv J."/>
            <person name="Arendt D."/>
            <person name="Savage R."/>
            <person name="Osoegawa K."/>
            <person name="de Jong P."/>
            <person name="Lindberg D.R."/>
            <person name="Seaver E.C."/>
            <person name="Weisblat D.A."/>
            <person name="Putnam N.H."/>
            <person name="Grigoriev I.V."/>
            <person name="Rokhsar D.S."/>
        </authorList>
    </citation>
    <scope>NUCLEOTIDE SEQUENCE</scope>
    <source>
        <strain evidence="19">I ESC-2004</strain>
    </source>
</reference>
<dbReference type="PRINTS" id="PR00205">
    <property type="entry name" value="CADHERIN"/>
</dbReference>
<evidence type="ECO:0000259" key="16">
    <source>
        <dbReference type="PROSITE" id="PS50268"/>
    </source>
</evidence>
<evidence type="ECO:0000313" key="19">
    <source>
        <dbReference type="Proteomes" id="UP000014760"/>
    </source>
</evidence>
<keyword evidence="7" id="KW-0677">Repeat</keyword>
<keyword evidence="11" id="KW-0472">Membrane</keyword>
<keyword evidence="12" id="KW-1015">Disulfide bond</keyword>
<dbReference type="OMA" id="SADIQCT"/>
<feature type="non-terminal residue" evidence="17">
    <location>
        <position position="2159"/>
    </location>
</feature>
<feature type="domain" description="Cadherin" evidence="16">
    <location>
        <begin position="894"/>
        <end position="999"/>
    </location>
</feature>
<keyword evidence="19" id="KW-1185">Reference proteome</keyword>
<keyword evidence="10" id="KW-1133">Transmembrane helix</keyword>
<feature type="domain" description="Cadherin" evidence="16">
    <location>
        <begin position="2108"/>
        <end position="2159"/>
    </location>
</feature>
<feature type="domain" description="Cadherin" evidence="16">
    <location>
        <begin position="1154"/>
        <end position="1263"/>
    </location>
</feature>
<keyword evidence="5" id="KW-0479">Metal-binding</keyword>
<feature type="domain" description="Cadherin" evidence="16">
    <location>
        <begin position="561"/>
        <end position="679"/>
    </location>
</feature>
<keyword evidence="3" id="KW-0245">EGF-like domain</keyword>
<dbReference type="Pfam" id="PF00028">
    <property type="entry name" value="Cadherin"/>
    <property type="match status" value="15"/>
</dbReference>
<evidence type="ECO:0000256" key="7">
    <source>
        <dbReference type="ARBA" id="ARBA00022737"/>
    </source>
</evidence>
<dbReference type="FunFam" id="2.60.40.60:FF:000024">
    <property type="entry name" value="FAT atypical cadherin 3"/>
    <property type="match status" value="1"/>
</dbReference>
<feature type="domain" description="Cadherin" evidence="16">
    <location>
        <begin position="2000"/>
        <end position="2106"/>
    </location>
</feature>
<proteinExistence type="predicted"/>
<dbReference type="FunFam" id="2.60.40.60:FF:000020">
    <property type="entry name" value="Dachsous cadherin-related 1b"/>
    <property type="match status" value="3"/>
</dbReference>
<accession>R7TF58</accession>
<dbReference type="EMBL" id="KB310150">
    <property type="protein sequence ID" value="ELT92388.1"/>
    <property type="molecule type" value="Genomic_DNA"/>
</dbReference>
<reference evidence="17 19" key="2">
    <citation type="journal article" date="2013" name="Nature">
        <title>Insights into bilaterian evolution from three spiralian genomes.</title>
        <authorList>
            <person name="Simakov O."/>
            <person name="Marletaz F."/>
            <person name="Cho S.J."/>
            <person name="Edsinger-Gonzales E."/>
            <person name="Havlak P."/>
            <person name="Hellsten U."/>
            <person name="Kuo D.H."/>
            <person name="Larsson T."/>
            <person name="Lv J."/>
            <person name="Arendt D."/>
            <person name="Savage R."/>
            <person name="Osoegawa K."/>
            <person name="de Jong P."/>
            <person name="Grimwood J."/>
            <person name="Chapman J.A."/>
            <person name="Shapiro H."/>
            <person name="Aerts A."/>
            <person name="Otillar R.P."/>
            <person name="Terry A.Y."/>
            <person name="Boore J.L."/>
            <person name="Grigoriev I.V."/>
            <person name="Lindberg D.R."/>
            <person name="Seaver E.C."/>
            <person name="Weisblat D.A."/>
            <person name="Putnam N.H."/>
            <person name="Rokhsar D.S."/>
        </authorList>
    </citation>
    <scope>NUCLEOTIDE SEQUENCE</scope>
    <source>
        <strain evidence="17 19">I ESC-2004</strain>
    </source>
</reference>
<evidence type="ECO:0000256" key="2">
    <source>
        <dbReference type="ARBA" id="ARBA00022475"/>
    </source>
</evidence>
<dbReference type="GO" id="GO:0005886">
    <property type="term" value="C:plasma membrane"/>
    <property type="evidence" value="ECO:0007669"/>
    <property type="project" value="UniProtKB-SubCell"/>
</dbReference>
<feature type="domain" description="Cadherin" evidence="16">
    <location>
        <begin position="126"/>
        <end position="227"/>
    </location>
</feature>
<feature type="domain" description="Cadherin" evidence="16">
    <location>
        <begin position="1685"/>
        <end position="1787"/>
    </location>
</feature>
<dbReference type="HOGENOM" id="CLU_000265_1_0_1"/>
<evidence type="ECO:0000256" key="12">
    <source>
        <dbReference type="ARBA" id="ARBA00023157"/>
    </source>
</evidence>
<feature type="chain" id="PRO_5008786932" description="Cadherin domain-containing protein" evidence="15">
    <location>
        <begin position="24"/>
        <end position="2159"/>
    </location>
</feature>
<feature type="domain" description="Cadherin" evidence="16">
    <location>
        <begin position="1472"/>
        <end position="1574"/>
    </location>
</feature>
<keyword evidence="13" id="KW-0325">Glycoprotein</keyword>
<feature type="domain" description="Cadherin" evidence="16">
    <location>
        <begin position="235"/>
        <end position="345"/>
    </location>
</feature>
<feature type="domain" description="Cadherin" evidence="16">
    <location>
        <begin position="1894"/>
        <end position="2000"/>
    </location>
</feature>
<reference evidence="18" key="3">
    <citation type="submission" date="2015-06" db="UniProtKB">
        <authorList>
            <consortium name="EnsemblMetazoa"/>
        </authorList>
    </citation>
    <scope>IDENTIFICATION</scope>
</reference>
<dbReference type="STRING" id="283909.R7TF58"/>
<dbReference type="GO" id="GO:0007156">
    <property type="term" value="P:homophilic cell adhesion via plasma membrane adhesion molecules"/>
    <property type="evidence" value="ECO:0007669"/>
    <property type="project" value="InterPro"/>
</dbReference>
<dbReference type="PROSITE" id="PS00232">
    <property type="entry name" value="CADHERIN_1"/>
    <property type="match status" value="6"/>
</dbReference>
<evidence type="ECO:0000256" key="6">
    <source>
        <dbReference type="ARBA" id="ARBA00022729"/>
    </source>
</evidence>
<feature type="domain" description="Cadherin" evidence="16">
    <location>
        <begin position="454"/>
        <end position="560"/>
    </location>
</feature>
<name>R7TF58_CAPTE</name>
<dbReference type="FunFam" id="2.60.40.60:FF:000013">
    <property type="entry name" value="Cadherin EGF LAG seven-pass G-type receptor"/>
    <property type="match status" value="2"/>
</dbReference>
<evidence type="ECO:0000256" key="5">
    <source>
        <dbReference type="ARBA" id="ARBA00022723"/>
    </source>
</evidence>
<feature type="domain" description="Cadherin" evidence="16">
    <location>
        <begin position="1788"/>
        <end position="1893"/>
    </location>
</feature>
<keyword evidence="6 15" id="KW-0732">Signal</keyword>
<evidence type="ECO:0000256" key="8">
    <source>
        <dbReference type="ARBA" id="ARBA00022837"/>
    </source>
</evidence>
<evidence type="ECO:0000256" key="11">
    <source>
        <dbReference type="ARBA" id="ARBA00023136"/>
    </source>
</evidence>
<keyword evidence="9" id="KW-0130">Cell adhesion</keyword>
<feature type="domain" description="Cadherin" evidence="16">
    <location>
        <begin position="791"/>
        <end position="894"/>
    </location>
</feature>
<dbReference type="CDD" id="cd11304">
    <property type="entry name" value="Cadherin_repeat"/>
    <property type="match status" value="20"/>
</dbReference>